<dbReference type="AlphaFoldDB" id="A0A422PNH6"/>
<feature type="coiled-coil region" evidence="1">
    <location>
        <begin position="274"/>
        <end position="488"/>
    </location>
</feature>
<sequence>MLSPAPAADGVEANVLCRKIEKLDSDLKRRELHLAELIDEVVYAEDGKEKAVRRAEAARYLVSQLEVMLQDLLGYLKVVEGNILLPAFLELSRVVPHEPLASREVISQTLEKIAEESLSSRTKKLIAAVRELPSETRNRATREVFMRTVTEESVSVEDAIVLSGLLLENKDELSALLNDLRERVQCLLRGNRPDPLVDEKSRTVGAIKNGYPNKGELQAKLRRVEQERDALREQVLSQGGNPPGVNRVLQDEMEAMEKQLFDARHWLSTEQADSKNVRGRMETLEKDMEQLHQEKEMLQREVKELRRDQVSRSRSYAEEEVQQLRAELDRVVSGNAAARVAAESQMADLRARNTILLTEKQEYEERAKHKDHQIASLQLANDALRRELFEVQQRALSSSPNAPANEGSEQVRRLENTVASLTTELNTLERRLADASARHQDERKHIIAQFEEDRSRYKAECQTLDALVERMANELEQLAMENNSLRAAATLQQL</sequence>
<organism evidence="2 3">
    <name type="scientific">Trypanosoma conorhini</name>
    <dbReference type="NCBI Taxonomy" id="83891"/>
    <lineage>
        <taxon>Eukaryota</taxon>
        <taxon>Discoba</taxon>
        <taxon>Euglenozoa</taxon>
        <taxon>Kinetoplastea</taxon>
        <taxon>Metakinetoplastina</taxon>
        <taxon>Trypanosomatida</taxon>
        <taxon>Trypanosomatidae</taxon>
        <taxon>Trypanosoma</taxon>
    </lineage>
</organism>
<proteinExistence type="predicted"/>
<evidence type="ECO:0000313" key="3">
    <source>
        <dbReference type="Proteomes" id="UP000284403"/>
    </source>
</evidence>
<keyword evidence="1" id="KW-0175">Coiled coil</keyword>
<dbReference type="OrthoDB" id="273302at2759"/>
<evidence type="ECO:0000313" key="2">
    <source>
        <dbReference type="EMBL" id="RNF19242.1"/>
    </source>
</evidence>
<dbReference type="Proteomes" id="UP000284403">
    <property type="component" value="Unassembled WGS sequence"/>
</dbReference>
<protein>
    <submittedName>
        <fullName evidence="2">Uncharacterized protein</fullName>
    </submittedName>
</protein>
<accession>A0A422PNH6</accession>
<keyword evidence="3" id="KW-1185">Reference proteome</keyword>
<dbReference type="EMBL" id="MKKU01000211">
    <property type="protein sequence ID" value="RNF19242.1"/>
    <property type="molecule type" value="Genomic_DNA"/>
</dbReference>
<comment type="caution">
    <text evidence="2">The sequence shown here is derived from an EMBL/GenBank/DDBJ whole genome shotgun (WGS) entry which is preliminary data.</text>
</comment>
<reference evidence="2 3" key="1">
    <citation type="journal article" date="2018" name="BMC Genomics">
        <title>Genomic comparison of Trypanosoma conorhini and Trypanosoma rangeli to Trypanosoma cruzi strains of high and low virulence.</title>
        <authorList>
            <person name="Bradwell K.R."/>
            <person name="Koparde V.N."/>
            <person name="Matveyev A.V."/>
            <person name="Serrano M.G."/>
            <person name="Alves J.M."/>
            <person name="Parikh H."/>
            <person name="Huang B."/>
            <person name="Lee V."/>
            <person name="Espinosa-Alvarez O."/>
            <person name="Ortiz P.A."/>
            <person name="Costa-Martins A.G."/>
            <person name="Teixeira M.M."/>
            <person name="Buck G.A."/>
        </authorList>
    </citation>
    <scope>NUCLEOTIDE SEQUENCE [LARGE SCALE GENOMIC DNA]</scope>
    <source>
        <strain evidence="2 3">025E</strain>
    </source>
</reference>
<name>A0A422PNH6_9TRYP</name>
<dbReference type="GeneID" id="40317807"/>
<gene>
    <name evidence="2" type="ORF">Tco025E_04196</name>
</gene>
<evidence type="ECO:0000256" key="1">
    <source>
        <dbReference type="SAM" id="Coils"/>
    </source>
</evidence>
<dbReference type="RefSeq" id="XP_029228766.1">
    <property type="nucleotide sequence ID" value="XM_029371108.1"/>
</dbReference>